<proteinExistence type="predicted"/>
<gene>
    <name evidence="2" type="ORF">CBB_447</name>
</gene>
<feature type="coiled-coil region" evidence="1">
    <location>
        <begin position="7"/>
        <end position="34"/>
    </location>
</feature>
<evidence type="ECO:0000256" key="1">
    <source>
        <dbReference type="SAM" id="Coils"/>
    </source>
</evidence>
<keyword evidence="1" id="KW-0175">Coiled coil</keyword>
<keyword evidence="3" id="KW-1185">Reference proteome</keyword>
<reference evidence="3" key="1">
    <citation type="submission" date="2016-01" db="EMBL/GenBank/DDBJ databases">
        <title>Isolation and Characterization of Enterobacteria phage CBB.</title>
        <authorList>
            <person name="Buttimer C.T.H."/>
            <person name="Hendrix H."/>
            <person name="Alexandre H."/>
            <person name="O'Mahony J."/>
            <person name="Lavigne R."/>
            <person name="Coffey A."/>
        </authorList>
    </citation>
    <scope>NUCLEOTIDE SEQUENCE [LARGE SCALE GENOMIC DNA]</scope>
</reference>
<dbReference type="Proteomes" id="UP000223891">
    <property type="component" value="Segment"/>
</dbReference>
<evidence type="ECO:0000313" key="3">
    <source>
        <dbReference type="Proteomes" id="UP000223891"/>
    </source>
</evidence>
<organism evidence="2 3">
    <name type="scientific">Pectobacterium phage vB_PcaM_CBB</name>
    <dbReference type="NCBI Taxonomy" id="2772511"/>
    <lineage>
        <taxon>Viruses</taxon>
        <taxon>Duplodnaviria</taxon>
        <taxon>Heunggongvirae</taxon>
        <taxon>Uroviricota</taxon>
        <taxon>Caudoviricetes</taxon>
        <taxon>Mimasvirus</taxon>
        <taxon>Mimasvirus CBB</taxon>
    </lineage>
</organism>
<name>A0A1L2CVF1_9CAUD</name>
<dbReference type="EMBL" id="KU574722">
    <property type="protein sequence ID" value="AMM44010.1"/>
    <property type="molecule type" value="Genomic_DNA"/>
</dbReference>
<sequence length="80" mass="9421">MKSATDLKNLHKRIQQLKGQQKLLNVEYAELDAKENKTKDETKHLASIRNLQWSLIYQIRGLELTFKELKDQVIQEIINS</sequence>
<protein>
    <submittedName>
        <fullName evidence="2">Uncharacterized protein</fullName>
    </submittedName>
</protein>
<accession>A0A1L2CVF1</accession>
<evidence type="ECO:0000313" key="2">
    <source>
        <dbReference type="EMBL" id="AMM44010.1"/>
    </source>
</evidence>